<proteinExistence type="predicted"/>
<comment type="caution">
    <text evidence="2">The sequence shown here is derived from an EMBL/GenBank/DDBJ whole genome shotgun (WGS) entry which is preliminary data.</text>
</comment>
<feature type="transmembrane region" description="Helical" evidence="1">
    <location>
        <begin position="118"/>
        <end position="142"/>
    </location>
</feature>
<feature type="transmembrane region" description="Helical" evidence="1">
    <location>
        <begin position="67"/>
        <end position="88"/>
    </location>
</feature>
<protein>
    <recommendedName>
        <fullName evidence="4">Transmembrane protein</fullName>
    </recommendedName>
</protein>
<sequence>MSSESIYDSSRVIGTVTAGIFTGLAASAPLYTIPSLLNQTSYDRARPASDLEKFEEVNKAVASSLNWAGISGVAFLVAAYTAPANVAFNRNYIGRGAGEIGFRLPSDRLASRITSSRGLLLTAGVGLIALFPFSVLVVRPIAKATLNMRVKLQAEQIAGTGAGVPNRGQNEFNNQLRKWNAATKTVAFLGFVATVSGTLHTSQVVSVLVLLKVIARGRPKLKPEPHFHKSQWNEKPTTTFRASDHPSIIKMKKIARNRSVIRAATYSTILEHNITCAGGYSVFSLESTTTPKVLRFATPVTKILESNCEV</sequence>
<keyword evidence="1" id="KW-1133">Transmembrane helix</keyword>
<name>A0A5N5QQD3_9AGAM</name>
<keyword evidence="1" id="KW-0812">Transmembrane</keyword>
<dbReference type="AlphaFoldDB" id="A0A5N5QQD3"/>
<evidence type="ECO:0000313" key="2">
    <source>
        <dbReference type="EMBL" id="KAB5593828.1"/>
    </source>
</evidence>
<feature type="transmembrane region" description="Helical" evidence="1">
    <location>
        <begin position="12"/>
        <end position="33"/>
    </location>
</feature>
<evidence type="ECO:0000256" key="1">
    <source>
        <dbReference type="SAM" id="Phobius"/>
    </source>
</evidence>
<organism evidence="2 3">
    <name type="scientific">Ceratobasidium theobromae</name>
    <dbReference type="NCBI Taxonomy" id="1582974"/>
    <lineage>
        <taxon>Eukaryota</taxon>
        <taxon>Fungi</taxon>
        <taxon>Dikarya</taxon>
        <taxon>Basidiomycota</taxon>
        <taxon>Agaricomycotina</taxon>
        <taxon>Agaricomycetes</taxon>
        <taxon>Cantharellales</taxon>
        <taxon>Ceratobasidiaceae</taxon>
        <taxon>Ceratobasidium</taxon>
    </lineage>
</organism>
<keyword evidence="3" id="KW-1185">Reference proteome</keyword>
<feature type="transmembrane region" description="Helical" evidence="1">
    <location>
        <begin position="186"/>
        <end position="211"/>
    </location>
</feature>
<keyword evidence="1" id="KW-0472">Membrane</keyword>
<dbReference type="EMBL" id="SSOP01000029">
    <property type="protein sequence ID" value="KAB5593828.1"/>
    <property type="molecule type" value="Genomic_DNA"/>
</dbReference>
<evidence type="ECO:0008006" key="4">
    <source>
        <dbReference type="Google" id="ProtNLM"/>
    </source>
</evidence>
<evidence type="ECO:0000313" key="3">
    <source>
        <dbReference type="Proteomes" id="UP000383932"/>
    </source>
</evidence>
<dbReference type="OrthoDB" id="3187738at2759"/>
<dbReference type="Proteomes" id="UP000383932">
    <property type="component" value="Unassembled WGS sequence"/>
</dbReference>
<gene>
    <name evidence="2" type="ORF">CTheo_2680</name>
</gene>
<accession>A0A5N5QQD3</accession>
<reference evidence="2 3" key="1">
    <citation type="journal article" date="2019" name="Fungal Biol. Biotechnol.">
        <title>Draft genome sequence of fastidious pathogen Ceratobasidium theobromae, which causes vascular-streak dieback in Theobroma cacao.</title>
        <authorList>
            <person name="Ali S.S."/>
            <person name="Asman A."/>
            <person name="Shao J."/>
            <person name="Firmansyah A.P."/>
            <person name="Susilo A.W."/>
            <person name="Rosmana A."/>
            <person name="McMahon P."/>
            <person name="Junaid M."/>
            <person name="Guest D."/>
            <person name="Kheng T.Y."/>
            <person name="Meinhardt L.W."/>
            <person name="Bailey B.A."/>
        </authorList>
    </citation>
    <scope>NUCLEOTIDE SEQUENCE [LARGE SCALE GENOMIC DNA]</scope>
    <source>
        <strain evidence="2 3">CT2</strain>
    </source>
</reference>